<evidence type="ECO:0000313" key="4">
    <source>
        <dbReference type="Proteomes" id="UP001321018"/>
    </source>
</evidence>
<reference evidence="3" key="1">
    <citation type="submission" date="2022-09" db="EMBL/GenBank/DDBJ databases">
        <title>Enrichment on poylsaccharides allowed isolation of novel metabolic and taxonomic groups of Haloarchaea.</title>
        <authorList>
            <person name="Sorokin D.Y."/>
            <person name="Elcheninov A.G."/>
            <person name="Khizhniak T.V."/>
            <person name="Kolganova T.V."/>
            <person name="Kublanov I.V."/>
        </authorList>
    </citation>
    <scope>NUCLEOTIDE SEQUENCE</scope>
    <source>
        <strain evidence="3">AArc-xg1-1</strain>
    </source>
</reference>
<dbReference type="Pfam" id="PF10002">
    <property type="entry name" value="DUF2243"/>
    <property type="match status" value="1"/>
</dbReference>
<proteinExistence type="predicted"/>
<gene>
    <name evidence="3" type="ORF">OB960_03460</name>
</gene>
<dbReference type="InterPro" id="IPR018719">
    <property type="entry name" value="DUF2243_membrane"/>
</dbReference>
<name>A0AAP2YVW0_9EURY</name>
<accession>A0AAP2YVW0</accession>
<sequence length="192" mass="21173">MSDDDLESGVRRDREDENEVKVEDEATEHNPTSTRDRDRYRRPLLLWGGTVGFGLGAVVDVIVFHLILQTHHLLSGTYDPYSYDGLRTNVMVDGLFLAVMLAVAVVGAAMLWRTVNRARRRLSGLYTIGAVVLGAGVFNVFDGIGSHYVLDLHNVVHGTESWNPHWVVVSVVLLVLGGLLVRIATPTRVDGV</sequence>
<evidence type="ECO:0000313" key="3">
    <source>
        <dbReference type="EMBL" id="MCU4740454.1"/>
    </source>
</evidence>
<comment type="caution">
    <text evidence="3">The sequence shown here is derived from an EMBL/GenBank/DDBJ whole genome shotgun (WGS) entry which is preliminary data.</text>
</comment>
<dbReference type="EMBL" id="JAOPKA010000001">
    <property type="protein sequence ID" value="MCU4740454.1"/>
    <property type="molecule type" value="Genomic_DNA"/>
</dbReference>
<feature type="compositionally biased region" description="Basic and acidic residues" evidence="1">
    <location>
        <begin position="8"/>
        <end position="36"/>
    </location>
</feature>
<protein>
    <submittedName>
        <fullName evidence="3">DUF2243 domain-containing protein</fullName>
    </submittedName>
</protein>
<evidence type="ECO:0000256" key="1">
    <source>
        <dbReference type="SAM" id="MobiDB-lite"/>
    </source>
</evidence>
<feature type="transmembrane region" description="Helical" evidence="2">
    <location>
        <begin position="124"/>
        <end position="145"/>
    </location>
</feature>
<keyword evidence="2" id="KW-0812">Transmembrane</keyword>
<evidence type="ECO:0000256" key="2">
    <source>
        <dbReference type="SAM" id="Phobius"/>
    </source>
</evidence>
<dbReference type="Proteomes" id="UP001321018">
    <property type="component" value="Unassembled WGS sequence"/>
</dbReference>
<feature type="region of interest" description="Disordered" evidence="1">
    <location>
        <begin position="1"/>
        <end position="36"/>
    </location>
</feature>
<organism evidence="3 4">
    <name type="scientific">Natronoglomus mannanivorans</name>
    <dbReference type="NCBI Taxonomy" id="2979990"/>
    <lineage>
        <taxon>Archaea</taxon>
        <taxon>Methanobacteriati</taxon>
        <taxon>Methanobacteriota</taxon>
        <taxon>Stenosarchaea group</taxon>
        <taxon>Halobacteria</taxon>
        <taxon>Halobacteriales</taxon>
        <taxon>Natrialbaceae</taxon>
        <taxon>Natronoglomus</taxon>
    </lineage>
</organism>
<feature type="transmembrane region" description="Helical" evidence="2">
    <location>
        <begin position="88"/>
        <end position="112"/>
    </location>
</feature>
<keyword evidence="2" id="KW-1133">Transmembrane helix</keyword>
<feature type="transmembrane region" description="Helical" evidence="2">
    <location>
        <begin position="44"/>
        <end position="68"/>
    </location>
</feature>
<dbReference type="AlphaFoldDB" id="A0AAP2YVW0"/>
<dbReference type="RefSeq" id="WP_338002284.1">
    <property type="nucleotide sequence ID" value="NZ_JAOPKA010000001.1"/>
</dbReference>
<keyword evidence="2" id="KW-0472">Membrane</keyword>
<feature type="transmembrane region" description="Helical" evidence="2">
    <location>
        <begin position="165"/>
        <end position="184"/>
    </location>
</feature>